<reference evidence="2" key="1">
    <citation type="submission" date="2023-04" db="EMBL/GenBank/DDBJ databases">
        <authorList>
            <consortium name="ELIXIR-Norway"/>
        </authorList>
    </citation>
    <scope>NUCLEOTIDE SEQUENCE [LARGE SCALE GENOMIC DNA]</scope>
</reference>
<organism evidence="2 3">
    <name type="scientific">Rangifer tarandus platyrhynchus</name>
    <name type="common">Svalbard reindeer</name>
    <dbReference type="NCBI Taxonomy" id="3082113"/>
    <lineage>
        <taxon>Eukaryota</taxon>
        <taxon>Metazoa</taxon>
        <taxon>Chordata</taxon>
        <taxon>Craniata</taxon>
        <taxon>Vertebrata</taxon>
        <taxon>Euteleostomi</taxon>
        <taxon>Mammalia</taxon>
        <taxon>Eutheria</taxon>
        <taxon>Laurasiatheria</taxon>
        <taxon>Artiodactyla</taxon>
        <taxon>Ruminantia</taxon>
        <taxon>Pecora</taxon>
        <taxon>Cervidae</taxon>
        <taxon>Odocoileinae</taxon>
        <taxon>Rangifer</taxon>
    </lineage>
</organism>
<name>A0ABN8ZJC6_RANTA</name>
<evidence type="ECO:0000313" key="3">
    <source>
        <dbReference type="Proteomes" id="UP001176941"/>
    </source>
</evidence>
<accession>A0ABN8ZJC6</accession>
<feature type="region of interest" description="Disordered" evidence="1">
    <location>
        <begin position="31"/>
        <end position="89"/>
    </location>
</feature>
<proteinExistence type="predicted"/>
<keyword evidence="3" id="KW-1185">Reference proteome</keyword>
<evidence type="ECO:0000313" key="2">
    <source>
        <dbReference type="EMBL" id="CAI9173869.1"/>
    </source>
</evidence>
<dbReference type="EMBL" id="OX460345">
    <property type="protein sequence ID" value="CAI9173869.1"/>
    <property type="molecule type" value="Genomic_DNA"/>
</dbReference>
<dbReference type="Proteomes" id="UP001176941">
    <property type="component" value="Chromosome 34"/>
</dbReference>
<sequence>MLLKPPAAQAWTVALPNPPPLRATATIRERLSRGQREGLTGVEQRSLKRPGVGRRAMPSLFSFPGTCSEPGAEGRAQPSRAGLETASSQPGLSCRFLPPGWMWVFMGPGLVRRTRFWVLAHLEVPPASGPPFLCHQLGKMLPP</sequence>
<evidence type="ECO:0000256" key="1">
    <source>
        <dbReference type="SAM" id="MobiDB-lite"/>
    </source>
</evidence>
<protein>
    <submittedName>
        <fullName evidence="2">Uncharacterized protein</fullName>
    </submittedName>
</protein>
<gene>
    <name evidence="2" type="ORF">MRATA1EN1_LOCUS22831</name>
</gene>